<organism evidence="1 2">
    <name type="scientific">Suillus fuscotomentosus</name>
    <dbReference type="NCBI Taxonomy" id="1912939"/>
    <lineage>
        <taxon>Eukaryota</taxon>
        <taxon>Fungi</taxon>
        <taxon>Dikarya</taxon>
        <taxon>Basidiomycota</taxon>
        <taxon>Agaricomycotina</taxon>
        <taxon>Agaricomycetes</taxon>
        <taxon>Agaricomycetidae</taxon>
        <taxon>Boletales</taxon>
        <taxon>Suillineae</taxon>
        <taxon>Suillaceae</taxon>
        <taxon>Suillus</taxon>
    </lineage>
</organism>
<name>A0AAD4E7U7_9AGAM</name>
<protein>
    <submittedName>
        <fullName evidence="1">Uncharacterized protein</fullName>
    </submittedName>
</protein>
<dbReference type="EMBL" id="JABBWK010000023">
    <property type="protein sequence ID" value="KAG1901236.1"/>
    <property type="molecule type" value="Genomic_DNA"/>
</dbReference>
<gene>
    <name evidence="1" type="ORF">F5891DRAFT_979766</name>
</gene>
<dbReference type="RefSeq" id="XP_041226811.1">
    <property type="nucleotide sequence ID" value="XM_041376926.1"/>
</dbReference>
<dbReference type="GeneID" id="64671224"/>
<proteinExistence type="predicted"/>
<comment type="caution">
    <text evidence="1">The sequence shown here is derived from an EMBL/GenBank/DDBJ whole genome shotgun (WGS) entry which is preliminary data.</text>
</comment>
<evidence type="ECO:0000313" key="1">
    <source>
        <dbReference type="EMBL" id="KAG1901236.1"/>
    </source>
</evidence>
<keyword evidence="2" id="KW-1185">Reference proteome</keyword>
<reference evidence="1" key="1">
    <citation type="journal article" date="2020" name="New Phytol.">
        <title>Comparative genomics reveals dynamic genome evolution in host specialist ectomycorrhizal fungi.</title>
        <authorList>
            <person name="Lofgren L.A."/>
            <person name="Nguyen N.H."/>
            <person name="Vilgalys R."/>
            <person name="Ruytinx J."/>
            <person name="Liao H.L."/>
            <person name="Branco S."/>
            <person name="Kuo A."/>
            <person name="LaButti K."/>
            <person name="Lipzen A."/>
            <person name="Andreopoulos W."/>
            <person name="Pangilinan J."/>
            <person name="Riley R."/>
            <person name="Hundley H."/>
            <person name="Na H."/>
            <person name="Barry K."/>
            <person name="Grigoriev I.V."/>
            <person name="Stajich J.E."/>
            <person name="Kennedy P.G."/>
        </authorList>
    </citation>
    <scope>NUCLEOTIDE SEQUENCE</scope>
    <source>
        <strain evidence="1">FC203</strain>
    </source>
</reference>
<dbReference type="AlphaFoldDB" id="A0AAD4E7U7"/>
<accession>A0AAD4E7U7</accession>
<evidence type="ECO:0000313" key="2">
    <source>
        <dbReference type="Proteomes" id="UP001195769"/>
    </source>
</evidence>
<sequence length="344" mass="37974">MPATPASTSGTLNAGSHYQLLKLSLATISCTLAMAGSRICACISQYQTETASNGVPSDQIKYFKARLQWEMNYSASENIVTSVFAYTCPWWMGNSRIPDQPWQWDEIMASCVSHYQYWVLNVEDDSLVLPEKLKNTSSPPLMGLRWIKEHMEVLIEEQDEGIQAKMAEVKMYTDMLEKLRKGKGVLCIQKSCIQVQEAGVPSPEFWSLGLGNPELGNCVGCQGIRSIGDHMFPEAEVPSPEFQSPGFGDLELGNCVGCQGIQSIGDHICIRDLVFRTMSSPKSRVLSPELRALSPKLRNPHAGLGTRSSGLNTFLNTESLYFGTRDSKIRARSSGLGTQHCSAY</sequence>
<dbReference type="Proteomes" id="UP001195769">
    <property type="component" value="Unassembled WGS sequence"/>
</dbReference>